<feature type="transmembrane region" description="Helical" evidence="10">
    <location>
        <begin position="423"/>
        <end position="444"/>
    </location>
</feature>
<keyword evidence="5" id="KW-0769">Symport</keyword>
<evidence type="ECO:0000256" key="9">
    <source>
        <dbReference type="PIRSR" id="PIRSR600175-2"/>
    </source>
</evidence>
<evidence type="ECO:0000256" key="2">
    <source>
        <dbReference type="ARBA" id="ARBA00006459"/>
    </source>
</evidence>
<dbReference type="GO" id="GO:0015293">
    <property type="term" value="F:symporter activity"/>
    <property type="evidence" value="ECO:0007669"/>
    <property type="project" value="UniProtKB-KW"/>
</dbReference>
<name>A0AAV1JX31_9NEOP</name>
<organism evidence="11 12">
    <name type="scientific">Leptosia nina</name>
    <dbReference type="NCBI Taxonomy" id="320188"/>
    <lineage>
        <taxon>Eukaryota</taxon>
        <taxon>Metazoa</taxon>
        <taxon>Ecdysozoa</taxon>
        <taxon>Arthropoda</taxon>
        <taxon>Hexapoda</taxon>
        <taxon>Insecta</taxon>
        <taxon>Pterygota</taxon>
        <taxon>Neoptera</taxon>
        <taxon>Endopterygota</taxon>
        <taxon>Lepidoptera</taxon>
        <taxon>Glossata</taxon>
        <taxon>Ditrysia</taxon>
        <taxon>Papilionoidea</taxon>
        <taxon>Pieridae</taxon>
        <taxon>Pierinae</taxon>
        <taxon>Leptosia</taxon>
    </lineage>
</organism>
<evidence type="ECO:0000313" key="12">
    <source>
        <dbReference type="Proteomes" id="UP001497472"/>
    </source>
</evidence>
<dbReference type="PANTHER" id="PTHR11616">
    <property type="entry name" value="SODIUM/CHLORIDE DEPENDENT TRANSPORTER"/>
    <property type="match status" value="1"/>
</dbReference>
<sequence length="583" mass="67002">MEQEENSRRLTVIIILCQCIGITNIATIPNVAFSEGVLGCIIFFTLTYVILGIPLLYMETVISQFTGRDCIDVWKISPCTSHVGYFLIAWQVVVLIYNHTVTSFLMHYFLISFESLLPYHTCGPWTNELCNIILTNFTVNKNCVRKQKGAAYCEGLYSTFPEYQYWRYNLVKLDRKLDIAWKVTLGSAAICVIVYVSCFKREKSLKWATYILGPFPIIAYCVLLTGSLLQKGIVLKFTEALDFEFKDFSKKFRISSIIHRVGFNLGIGSGVTFNLSANSSFRTPCLSNTVISVIICTLFSILTVITTAMMTCPYALEFDEKPEMIMKTRISFLFEKVPRLFNQYERKSFYLILTYSCYSVLGTCTNVIIFYNLLDVASTRSMKVAKYPGLTCFCGCILLFLITIPLFNYYGINIMTVSFRRHVVTFMTFISMIECVVFLTWYGVQRFSEDVHFMLGVQPKMFMKVTWLFSSVVLLYSFFVELNHHLKTTTQFIYGSYVTLAVIGVLIAIFVVKCLYAACTKQMSKMFQLDPSWGPRNEVLQRSRAMFSAQAMTKEYMYRQYHLQAGILSRQRQSNVRNSTNIV</sequence>
<comment type="caution">
    <text evidence="11">The sequence shown here is derived from an EMBL/GenBank/DDBJ whole genome shotgun (WGS) entry which is preliminary data.</text>
</comment>
<dbReference type="InterPro" id="IPR000175">
    <property type="entry name" value="Na/ntran_symport"/>
</dbReference>
<feature type="transmembrane region" description="Helical" evidence="10">
    <location>
        <begin position="85"/>
        <end position="110"/>
    </location>
</feature>
<feature type="binding site" evidence="8">
    <location>
        <position position="24"/>
    </location>
    <ligand>
        <name>Na(+)</name>
        <dbReference type="ChEBI" id="CHEBI:29101"/>
        <label>1</label>
    </ligand>
</feature>
<keyword evidence="8" id="KW-0479">Metal-binding</keyword>
<keyword evidence="7 10" id="KW-0472">Membrane</keyword>
<keyword evidence="3" id="KW-0813">Transport</keyword>
<evidence type="ECO:0000256" key="6">
    <source>
        <dbReference type="ARBA" id="ARBA00022989"/>
    </source>
</evidence>
<evidence type="ECO:0000256" key="7">
    <source>
        <dbReference type="ARBA" id="ARBA00023136"/>
    </source>
</evidence>
<feature type="transmembrane region" description="Helical" evidence="10">
    <location>
        <begin position="465"/>
        <end position="486"/>
    </location>
</feature>
<evidence type="ECO:0000256" key="3">
    <source>
        <dbReference type="ARBA" id="ARBA00022448"/>
    </source>
</evidence>
<evidence type="ECO:0000256" key="8">
    <source>
        <dbReference type="PIRSR" id="PIRSR600175-1"/>
    </source>
</evidence>
<dbReference type="AlphaFoldDB" id="A0AAV1JX31"/>
<keyword evidence="6 10" id="KW-1133">Transmembrane helix</keyword>
<dbReference type="GO" id="GO:0035725">
    <property type="term" value="P:sodium ion transmembrane transport"/>
    <property type="evidence" value="ECO:0007669"/>
    <property type="project" value="TreeGrafter"/>
</dbReference>
<feature type="transmembrane region" description="Helical" evidence="10">
    <location>
        <begin position="12"/>
        <end position="30"/>
    </location>
</feature>
<keyword evidence="9" id="KW-1015">Disulfide bond</keyword>
<comment type="similarity">
    <text evidence="2">Belongs to the sodium:neurotransmitter symporter (SNF) (TC 2.A.22) family.</text>
</comment>
<feature type="transmembrane region" description="Helical" evidence="10">
    <location>
        <begin position="210"/>
        <end position="229"/>
    </location>
</feature>
<proteinExistence type="inferred from homology"/>
<dbReference type="Proteomes" id="UP001497472">
    <property type="component" value="Unassembled WGS sequence"/>
</dbReference>
<feature type="transmembrane region" description="Helical" evidence="10">
    <location>
        <begin position="289"/>
        <end position="316"/>
    </location>
</feature>
<feature type="transmembrane region" description="Helical" evidence="10">
    <location>
        <begin position="257"/>
        <end position="277"/>
    </location>
</feature>
<feature type="transmembrane region" description="Helical" evidence="10">
    <location>
        <begin position="492"/>
        <end position="516"/>
    </location>
</feature>
<evidence type="ECO:0000256" key="10">
    <source>
        <dbReference type="SAM" id="Phobius"/>
    </source>
</evidence>
<feature type="disulfide bond" evidence="9">
    <location>
        <begin position="122"/>
        <end position="130"/>
    </location>
</feature>
<dbReference type="PRINTS" id="PR00176">
    <property type="entry name" value="NANEUSMPORT"/>
</dbReference>
<feature type="binding site" evidence="8">
    <location>
        <position position="361"/>
    </location>
    <ligand>
        <name>Na(+)</name>
        <dbReference type="ChEBI" id="CHEBI:29101"/>
        <label>1</label>
    </ligand>
</feature>
<dbReference type="GO" id="GO:0005886">
    <property type="term" value="C:plasma membrane"/>
    <property type="evidence" value="ECO:0007669"/>
    <property type="project" value="TreeGrafter"/>
</dbReference>
<evidence type="ECO:0000256" key="5">
    <source>
        <dbReference type="ARBA" id="ARBA00022847"/>
    </source>
</evidence>
<feature type="transmembrane region" description="Helical" evidence="10">
    <location>
        <begin position="36"/>
        <end position="58"/>
    </location>
</feature>
<dbReference type="Pfam" id="PF00209">
    <property type="entry name" value="SNF"/>
    <property type="match status" value="1"/>
</dbReference>
<dbReference type="GO" id="GO:0046872">
    <property type="term" value="F:metal ion binding"/>
    <property type="evidence" value="ECO:0007669"/>
    <property type="project" value="UniProtKB-KW"/>
</dbReference>
<dbReference type="PANTHER" id="PTHR11616:SF240">
    <property type="entry name" value="BLOATED TUBULES, ISOFORM B-RELATED"/>
    <property type="match status" value="1"/>
</dbReference>
<dbReference type="SUPFAM" id="SSF161070">
    <property type="entry name" value="SNF-like"/>
    <property type="match status" value="1"/>
</dbReference>
<accession>A0AAV1JX31</accession>
<keyword evidence="4 10" id="KW-0812">Transmembrane</keyword>
<evidence type="ECO:0000256" key="4">
    <source>
        <dbReference type="ARBA" id="ARBA00022692"/>
    </source>
</evidence>
<protein>
    <submittedName>
        <fullName evidence="11">Uncharacterized protein</fullName>
    </submittedName>
</protein>
<dbReference type="PROSITE" id="PS50267">
    <property type="entry name" value="NA_NEUROTRAN_SYMP_3"/>
    <property type="match status" value="1"/>
</dbReference>
<keyword evidence="8" id="KW-0915">Sodium</keyword>
<feature type="transmembrane region" description="Helical" evidence="10">
    <location>
        <begin position="179"/>
        <end position="198"/>
    </location>
</feature>
<feature type="transmembrane region" description="Helical" evidence="10">
    <location>
        <begin position="386"/>
        <end position="411"/>
    </location>
</feature>
<evidence type="ECO:0000256" key="1">
    <source>
        <dbReference type="ARBA" id="ARBA00004141"/>
    </source>
</evidence>
<dbReference type="EMBL" id="CAVLEF010000265">
    <property type="protein sequence ID" value="CAK1554104.1"/>
    <property type="molecule type" value="Genomic_DNA"/>
</dbReference>
<gene>
    <name evidence="11" type="ORF">LNINA_LOCUS13043</name>
</gene>
<comment type="subcellular location">
    <subcellularLocation>
        <location evidence="1">Membrane</location>
        <topology evidence="1">Multi-pass membrane protein</topology>
    </subcellularLocation>
</comment>
<evidence type="ECO:0000313" key="11">
    <source>
        <dbReference type="EMBL" id="CAK1554104.1"/>
    </source>
</evidence>
<reference evidence="11 12" key="1">
    <citation type="submission" date="2023-11" db="EMBL/GenBank/DDBJ databases">
        <authorList>
            <person name="Okamura Y."/>
        </authorList>
    </citation>
    <scope>NUCLEOTIDE SEQUENCE [LARGE SCALE GENOMIC DNA]</scope>
</reference>
<keyword evidence="12" id="KW-1185">Reference proteome</keyword>
<feature type="transmembrane region" description="Helical" evidence="10">
    <location>
        <begin position="349"/>
        <end position="374"/>
    </location>
</feature>
<dbReference type="InterPro" id="IPR037272">
    <property type="entry name" value="SNS_sf"/>
</dbReference>
<dbReference type="GO" id="GO:0006865">
    <property type="term" value="P:amino acid transport"/>
    <property type="evidence" value="ECO:0007669"/>
    <property type="project" value="TreeGrafter"/>
</dbReference>